<feature type="compositionally biased region" description="Polar residues" evidence="1">
    <location>
        <begin position="57"/>
        <end position="68"/>
    </location>
</feature>
<dbReference type="Proteomes" id="UP000324222">
    <property type="component" value="Unassembled WGS sequence"/>
</dbReference>
<sequence>MKTSRGTEGIKAAETISSFTPCQLLRIISENIYLSHPPTHLPTYPASQPASHPASHPASQPASQTQGK</sequence>
<evidence type="ECO:0000313" key="2">
    <source>
        <dbReference type="EMBL" id="MPC37122.1"/>
    </source>
</evidence>
<accession>A0A5B7ESF3</accession>
<evidence type="ECO:0000313" key="3">
    <source>
        <dbReference type="Proteomes" id="UP000324222"/>
    </source>
</evidence>
<feature type="region of interest" description="Disordered" evidence="1">
    <location>
        <begin position="36"/>
        <end position="68"/>
    </location>
</feature>
<comment type="caution">
    <text evidence="2">The sequence shown here is derived from an EMBL/GenBank/DDBJ whole genome shotgun (WGS) entry which is preliminary data.</text>
</comment>
<gene>
    <name evidence="2" type="ORF">E2C01_030596</name>
</gene>
<name>A0A5B7ESF3_PORTR</name>
<evidence type="ECO:0000256" key="1">
    <source>
        <dbReference type="SAM" id="MobiDB-lite"/>
    </source>
</evidence>
<dbReference type="AlphaFoldDB" id="A0A5B7ESF3"/>
<keyword evidence="3" id="KW-1185">Reference proteome</keyword>
<proteinExistence type="predicted"/>
<organism evidence="2 3">
    <name type="scientific">Portunus trituberculatus</name>
    <name type="common">Swimming crab</name>
    <name type="synonym">Neptunus trituberculatus</name>
    <dbReference type="NCBI Taxonomy" id="210409"/>
    <lineage>
        <taxon>Eukaryota</taxon>
        <taxon>Metazoa</taxon>
        <taxon>Ecdysozoa</taxon>
        <taxon>Arthropoda</taxon>
        <taxon>Crustacea</taxon>
        <taxon>Multicrustacea</taxon>
        <taxon>Malacostraca</taxon>
        <taxon>Eumalacostraca</taxon>
        <taxon>Eucarida</taxon>
        <taxon>Decapoda</taxon>
        <taxon>Pleocyemata</taxon>
        <taxon>Brachyura</taxon>
        <taxon>Eubrachyura</taxon>
        <taxon>Portunoidea</taxon>
        <taxon>Portunidae</taxon>
        <taxon>Portuninae</taxon>
        <taxon>Portunus</taxon>
    </lineage>
</organism>
<reference evidence="2 3" key="1">
    <citation type="submission" date="2019-05" db="EMBL/GenBank/DDBJ databases">
        <title>Another draft genome of Portunus trituberculatus and its Hox gene families provides insights of decapod evolution.</title>
        <authorList>
            <person name="Jeong J.-H."/>
            <person name="Song I."/>
            <person name="Kim S."/>
            <person name="Choi T."/>
            <person name="Kim D."/>
            <person name="Ryu S."/>
            <person name="Kim W."/>
        </authorList>
    </citation>
    <scope>NUCLEOTIDE SEQUENCE [LARGE SCALE GENOMIC DNA]</scope>
    <source>
        <tissue evidence="2">Muscle</tissue>
    </source>
</reference>
<protein>
    <submittedName>
        <fullName evidence="2">Uncharacterized protein</fullName>
    </submittedName>
</protein>
<dbReference type="EMBL" id="VSRR010003693">
    <property type="protein sequence ID" value="MPC37122.1"/>
    <property type="molecule type" value="Genomic_DNA"/>
</dbReference>